<dbReference type="InterPro" id="IPR016177">
    <property type="entry name" value="DNA-bd_dom_sf"/>
</dbReference>
<keyword evidence="2" id="KW-0540">Nuclease</keyword>
<dbReference type="Gene3D" id="3.90.75.20">
    <property type="match status" value="1"/>
</dbReference>
<reference evidence="2 3" key="1">
    <citation type="submission" date="2024-05" db="EMBL/GenBank/DDBJ databases">
        <title>Achromobacter denitrificans. BP1, complete genome.</title>
        <authorList>
            <person name="Zhang B."/>
        </authorList>
    </citation>
    <scope>NUCLEOTIDE SEQUENCE [LARGE SCALE GENOMIC DNA]</scope>
    <source>
        <strain evidence="2 3">BP1</strain>
    </source>
</reference>
<dbReference type="GO" id="GO:0004519">
    <property type="term" value="F:endonuclease activity"/>
    <property type="evidence" value="ECO:0007669"/>
    <property type="project" value="UniProtKB-KW"/>
</dbReference>
<keyword evidence="2" id="KW-0378">Hydrolase</keyword>
<sequence>MNKGRAKAGELAGCRRSDGYWMLKVNGQQVYLHRAVFAHANGYWPDCEVDHIDQNKDNNSPENLRAATHAQNGQNKALQSNNTSGCAGVGWMKADRRWRARIKVCGKEKTVGYFETLADAIAARELAVRDNYTHAPRA</sequence>
<accession>A0ABZ3GAK2</accession>
<proteinExistence type="predicted"/>
<feature type="domain" description="HNH nuclease" evidence="1">
    <location>
        <begin position="26"/>
        <end position="73"/>
    </location>
</feature>
<dbReference type="EC" id="3.1.-.-" evidence="2"/>
<dbReference type="GO" id="GO:0016787">
    <property type="term" value="F:hydrolase activity"/>
    <property type="evidence" value="ECO:0007669"/>
    <property type="project" value="UniProtKB-KW"/>
</dbReference>
<dbReference type="SUPFAM" id="SSF54060">
    <property type="entry name" value="His-Me finger endonucleases"/>
    <property type="match status" value="1"/>
</dbReference>
<dbReference type="Pfam" id="PF13392">
    <property type="entry name" value="HNH_3"/>
    <property type="match status" value="1"/>
</dbReference>
<evidence type="ECO:0000313" key="3">
    <source>
        <dbReference type="Proteomes" id="UP001446337"/>
    </source>
</evidence>
<organism evidence="2 3">
    <name type="scientific">Achromobacter denitrificans</name>
    <name type="common">Alcaligenes denitrificans</name>
    <dbReference type="NCBI Taxonomy" id="32002"/>
    <lineage>
        <taxon>Bacteria</taxon>
        <taxon>Pseudomonadati</taxon>
        <taxon>Pseudomonadota</taxon>
        <taxon>Betaproteobacteria</taxon>
        <taxon>Burkholderiales</taxon>
        <taxon>Alcaligenaceae</taxon>
        <taxon>Achromobacter</taxon>
    </lineage>
</organism>
<protein>
    <submittedName>
        <fullName evidence="2">HNH endonuclease signature motif containing protein</fullName>
        <ecNumber evidence="2">3.1.-.-</ecNumber>
    </submittedName>
</protein>
<evidence type="ECO:0000259" key="1">
    <source>
        <dbReference type="SMART" id="SM00507"/>
    </source>
</evidence>
<dbReference type="SMART" id="SM00507">
    <property type="entry name" value="HNHc"/>
    <property type="match status" value="1"/>
</dbReference>
<keyword evidence="2" id="KW-0255">Endonuclease</keyword>
<gene>
    <name evidence="2" type="ORF">AAIK43_06265</name>
</gene>
<dbReference type="RefSeq" id="WP_322399294.1">
    <property type="nucleotide sequence ID" value="NZ_CP154792.1"/>
</dbReference>
<name>A0ABZ3GAK2_ACHDE</name>
<dbReference type="EMBL" id="CP154792">
    <property type="protein sequence ID" value="XAN17632.1"/>
    <property type="molecule type" value="Genomic_DNA"/>
</dbReference>
<dbReference type="SUPFAM" id="SSF54171">
    <property type="entry name" value="DNA-binding domain"/>
    <property type="match status" value="1"/>
</dbReference>
<dbReference type="InterPro" id="IPR003615">
    <property type="entry name" value="HNH_nuc"/>
</dbReference>
<dbReference type="InterPro" id="IPR044925">
    <property type="entry name" value="His-Me_finger_sf"/>
</dbReference>
<dbReference type="Proteomes" id="UP001446337">
    <property type="component" value="Chromosome"/>
</dbReference>
<evidence type="ECO:0000313" key="2">
    <source>
        <dbReference type="EMBL" id="XAN17632.1"/>
    </source>
</evidence>
<keyword evidence="3" id="KW-1185">Reference proteome</keyword>